<organism evidence="1 2">
    <name type="scientific">Canavalia gladiata</name>
    <name type="common">Sword bean</name>
    <name type="synonym">Dolichos gladiatus</name>
    <dbReference type="NCBI Taxonomy" id="3824"/>
    <lineage>
        <taxon>Eukaryota</taxon>
        <taxon>Viridiplantae</taxon>
        <taxon>Streptophyta</taxon>
        <taxon>Embryophyta</taxon>
        <taxon>Tracheophyta</taxon>
        <taxon>Spermatophyta</taxon>
        <taxon>Magnoliopsida</taxon>
        <taxon>eudicotyledons</taxon>
        <taxon>Gunneridae</taxon>
        <taxon>Pentapetalae</taxon>
        <taxon>rosids</taxon>
        <taxon>fabids</taxon>
        <taxon>Fabales</taxon>
        <taxon>Fabaceae</taxon>
        <taxon>Papilionoideae</taxon>
        <taxon>50 kb inversion clade</taxon>
        <taxon>NPAAA clade</taxon>
        <taxon>indigoferoid/millettioid clade</taxon>
        <taxon>Phaseoleae</taxon>
        <taxon>Canavalia</taxon>
    </lineage>
</organism>
<accession>A0AAN9QUS9</accession>
<keyword evidence="2" id="KW-1185">Reference proteome</keyword>
<gene>
    <name evidence="1" type="ORF">VNO77_13052</name>
</gene>
<evidence type="ECO:0000313" key="2">
    <source>
        <dbReference type="Proteomes" id="UP001367508"/>
    </source>
</evidence>
<sequence length="77" mass="8569">MNMKSNSRMRSLLSLCYDNQAKLSGTEFSINETQENRHSTFSVIPQWKSLHGAIPTDSNSLPGFAEKQPISISIIPS</sequence>
<dbReference type="EMBL" id="JAYMYQ010000003">
    <property type="protein sequence ID" value="KAK7343923.1"/>
    <property type="molecule type" value="Genomic_DNA"/>
</dbReference>
<dbReference type="Proteomes" id="UP001367508">
    <property type="component" value="Unassembled WGS sequence"/>
</dbReference>
<reference evidence="1 2" key="1">
    <citation type="submission" date="2024-01" db="EMBL/GenBank/DDBJ databases">
        <title>The genomes of 5 underutilized Papilionoideae crops provide insights into root nodulation and disease resistanc.</title>
        <authorList>
            <person name="Jiang F."/>
        </authorList>
    </citation>
    <scope>NUCLEOTIDE SEQUENCE [LARGE SCALE GENOMIC DNA]</scope>
    <source>
        <strain evidence="1">LVBAO_FW01</strain>
        <tissue evidence="1">Leaves</tissue>
    </source>
</reference>
<protein>
    <submittedName>
        <fullName evidence="1">Uncharacterized protein</fullName>
    </submittedName>
</protein>
<dbReference type="AlphaFoldDB" id="A0AAN9QUS9"/>
<proteinExistence type="predicted"/>
<evidence type="ECO:0000313" key="1">
    <source>
        <dbReference type="EMBL" id="KAK7343923.1"/>
    </source>
</evidence>
<name>A0AAN9QUS9_CANGL</name>
<comment type="caution">
    <text evidence="1">The sequence shown here is derived from an EMBL/GenBank/DDBJ whole genome shotgun (WGS) entry which is preliminary data.</text>
</comment>